<dbReference type="PROSITE" id="PS51128">
    <property type="entry name" value="ZF_DKSA_2"/>
    <property type="match status" value="1"/>
</dbReference>
<dbReference type="AlphaFoldDB" id="A0A0P7YAY5"/>
<feature type="domain" description="Zinc finger DksA/TraR C4-type" evidence="6">
    <location>
        <begin position="87"/>
        <end position="118"/>
    </location>
</feature>
<reference evidence="7 9" key="1">
    <citation type="submission" date="2015-09" db="EMBL/GenBank/DDBJ databases">
        <title>Identification and resolution of microdiversity through metagenomic sequencing of parallel consortia.</title>
        <authorList>
            <person name="Nelson W.C."/>
            <person name="Romine M.F."/>
            <person name="Lindemann S.R."/>
        </authorList>
    </citation>
    <scope>NUCLEOTIDE SEQUENCE [LARGE SCALE GENOMIC DNA]</scope>
    <source>
        <strain evidence="7">HL-109</strain>
    </source>
</reference>
<dbReference type="STRING" id="1653334.GA0071312_2689"/>
<evidence type="ECO:0000256" key="5">
    <source>
        <dbReference type="SAM" id="Coils"/>
    </source>
</evidence>
<accession>A0A0P7YAY5</accession>
<reference evidence="8 10" key="2">
    <citation type="submission" date="2016-08" db="EMBL/GenBank/DDBJ databases">
        <authorList>
            <person name="Varghese N."/>
            <person name="Submissions Spin"/>
        </authorList>
    </citation>
    <scope>NUCLEOTIDE SEQUENCE [LARGE SCALE GENOMIC DNA]</scope>
    <source>
        <strain evidence="8 10">HL-109</strain>
    </source>
</reference>
<keyword evidence="10" id="KW-1185">Reference proteome</keyword>
<evidence type="ECO:0000313" key="8">
    <source>
        <dbReference type="EMBL" id="SCC81728.1"/>
    </source>
</evidence>
<protein>
    <submittedName>
        <fullName evidence="7">DnaK suppressor protein</fullName>
    </submittedName>
    <submittedName>
        <fullName evidence="8">Transcriptional regulator, TraR/DksA family</fullName>
    </submittedName>
</protein>
<dbReference type="Gene3D" id="1.20.120.910">
    <property type="entry name" value="DksA, coiled-coil domain"/>
    <property type="match status" value="1"/>
</dbReference>
<dbReference type="InterPro" id="IPR000962">
    <property type="entry name" value="Znf_DskA_TraR"/>
</dbReference>
<comment type="caution">
    <text evidence="7">The sequence shown here is derived from an EMBL/GenBank/DDBJ whole genome shotgun (WGS) entry which is preliminary data.</text>
</comment>
<dbReference type="Pfam" id="PF01258">
    <property type="entry name" value="zf-dskA_traR"/>
    <property type="match status" value="1"/>
</dbReference>
<keyword evidence="5" id="KW-0175">Coiled coil</keyword>
<keyword evidence="3" id="KW-0862">Zinc</keyword>
<sequence>MSDAFSNEEKQLLAELRARIEAELAEIDQLLQETQADSAPVALDQQSVGRLARMDAMQVQAMAQAAQTRRQGRRQGLLFALRRMDDGEYLDCQACGEEIGAGRLRADPTFHLCVRCAR</sequence>
<evidence type="ECO:0000256" key="1">
    <source>
        <dbReference type="ARBA" id="ARBA00022723"/>
    </source>
</evidence>
<dbReference type="EMBL" id="LJSX01000009">
    <property type="protein sequence ID" value="KPQ11198.1"/>
    <property type="molecule type" value="Genomic_DNA"/>
</dbReference>
<dbReference type="GO" id="GO:0008270">
    <property type="term" value="F:zinc ion binding"/>
    <property type="evidence" value="ECO:0007669"/>
    <property type="project" value="UniProtKB-KW"/>
</dbReference>
<evidence type="ECO:0000259" key="6">
    <source>
        <dbReference type="Pfam" id="PF01258"/>
    </source>
</evidence>
<organism evidence="7 9">
    <name type="scientific">Saliniramus fredricksonii</name>
    <dbReference type="NCBI Taxonomy" id="1653334"/>
    <lineage>
        <taxon>Bacteria</taxon>
        <taxon>Pseudomonadati</taxon>
        <taxon>Pseudomonadota</taxon>
        <taxon>Alphaproteobacteria</taxon>
        <taxon>Hyphomicrobiales</taxon>
        <taxon>Salinarimonadaceae</taxon>
        <taxon>Saliniramus</taxon>
    </lineage>
</organism>
<dbReference type="OrthoDB" id="1121111at2"/>
<dbReference type="EMBL" id="FMBM01000002">
    <property type="protein sequence ID" value="SCC81728.1"/>
    <property type="molecule type" value="Genomic_DNA"/>
</dbReference>
<keyword evidence="1" id="KW-0479">Metal-binding</keyword>
<evidence type="ECO:0000313" key="7">
    <source>
        <dbReference type="EMBL" id="KPQ11198.1"/>
    </source>
</evidence>
<feature type="zinc finger region" description="dksA C4-type" evidence="4">
    <location>
        <begin position="92"/>
        <end position="116"/>
    </location>
</feature>
<evidence type="ECO:0000313" key="9">
    <source>
        <dbReference type="Proteomes" id="UP000050497"/>
    </source>
</evidence>
<dbReference type="Proteomes" id="UP000050497">
    <property type="component" value="Unassembled WGS sequence"/>
</dbReference>
<dbReference type="Proteomes" id="UP000182800">
    <property type="component" value="Unassembled WGS sequence"/>
</dbReference>
<name>A0A0P7YAY5_9HYPH</name>
<dbReference type="RefSeq" id="WP_074446174.1">
    <property type="nucleotide sequence ID" value="NZ_FMBM01000002.1"/>
</dbReference>
<proteinExistence type="predicted"/>
<evidence type="ECO:0000313" key="10">
    <source>
        <dbReference type="Proteomes" id="UP000182800"/>
    </source>
</evidence>
<feature type="coiled-coil region" evidence="5">
    <location>
        <begin position="6"/>
        <end position="37"/>
    </location>
</feature>
<evidence type="ECO:0000256" key="2">
    <source>
        <dbReference type="ARBA" id="ARBA00022771"/>
    </source>
</evidence>
<gene>
    <name evidence="7" type="primary">dksA</name>
    <name evidence="8" type="ORF">GA0071312_2689</name>
    <name evidence="7" type="ORF">HLUCCO17_07385</name>
</gene>
<keyword evidence="2" id="KW-0863">Zinc-finger</keyword>
<evidence type="ECO:0000256" key="3">
    <source>
        <dbReference type="ARBA" id="ARBA00022833"/>
    </source>
</evidence>
<evidence type="ECO:0000256" key="4">
    <source>
        <dbReference type="PROSITE-ProRule" id="PRU00510"/>
    </source>
</evidence>